<dbReference type="CDD" id="cd04275">
    <property type="entry name" value="ZnMc_pappalysin_like"/>
    <property type="match status" value="1"/>
</dbReference>
<keyword evidence="2" id="KW-0645">Protease</keyword>
<evidence type="ECO:0000256" key="5">
    <source>
        <dbReference type="ARBA" id="ARBA00022801"/>
    </source>
</evidence>
<dbReference type="InterPro" id="IPR024079">
    <property type="entry name" value="MetalloPept_cat_dom_sf"/>
</dbReference>
<reference evidence="10 11" key="1">
    <citation type="journal article" date="2015" name="Stand. Genomic Sci.">
        <title>Genomic Encyclopedia of Bacterial and Archaeal Type Strains, Phase III: the genomes of soil and plant-associated and newly described type strains.</title>
        <authorList>
            <person name="Whitman W.B."/>
            <person name="Woyke T."/>
            <person name="Klenk H.P."/>
            <person name="Zhou Y."/>
            <person name="Lilburn T.G."/>
            <person name="Beck B.J."/>
            <person name="De Vos P."/>
            <person name="Vandamme P."/>
            <person name="Eisen J.A."/>
            <person name="Garrity G."/>
            <person name="Hugenholtz P."/>
            <person name="Kyrpides N.C."/>
        </authorList>
    </citation>
    <scope>NUCLEOTIDE SEQUENCE [LARGE SCALE GENOMIC DNA]</scope>
    <source>
        <strain evidence="10 11">CGMCC 1.7271</strain>
    </source>
</reference>
<dbReference type="InterPro" id="IPR008754">
    <property type="entry name" value="Peptidase_M43"/>
</dbReference>
<dbReference type="AlphaFoldDB" id="A0A562SQE9"/>
<dbReference type="Proteomes" id="UP000316167">
    <property type="component" value="Unassembled WGS sequence"/>
</dbReference>
<evidence type="ECO:0000256" key="6">
    <source>
        <dbReference type="ARBA" id="ARBA00022833"/>
    </source>
</evidence>
<evidence type="ECO:0000256" key="4">
    <source>
        <dbReference type="ARBA" id="ARBA00022729"/>
    </source>
</evidence>
<sequence>MARKTTIVQQLINSRSTIKPFKCSNVSKKYSLPLTVGSKKTITSDSHFFTLKPNSRQSMKKLSVLTAAALMLLVSCSKSVSDKQQEEENTVEATTRRCASYEVLQAKLKEDPSLQKRMDEIEAFTARYVAQKSVNGKLEADGITMTIPVYVNVLYSNAAENISDAQIQSQIDVLNEDYAGSNGDVNKTSTYQTVKAGNTNIRFTLAGIIRKSTTITSWGTNDAMKKSSQGGIDPTNPTTSLNMWSCNLGSGLLGYAQFPGGSTATDGVVILYSAFGSRAKVPSGTFTSTYDLGRTATHEVGHWLNLRHIWGDRRCGDDFVGDTPAHDGANYGCPAAGAKSACSGKPLEMNMNYMDYTADACMYMFTAGQETRMRATFAAGGPRASLR</sequence>
<comment type="caution">
    <text evidence="10">The sequence shown here is derived from an EMBL/GenBank/DDBJ whole genome shotgun (WGS) entry which is preliminary data.</text>
</comment>
<evidence type="ECO:0000256" key="8">
    <source>
        <dbReference type="ARBA" id="ARBA00023157"/>
    </source>
</evidence>
<keyword evidence="8" id="KW-1015">Disulfide bond</keyword>
<evidence type="ECO:0000256" key="2">
    <source>
        <dbReference type="ARBA" id="ARBA00022670"/>
    </source>
</evidence>
<dbReference type="Pfam" id="PF05572">
    <property type="entry name" value="Peptidase_M43"/>
    <property type="match status" value="1"/>
</dbReference>
<dbReference type="SUPFAM" id="SSF55486">
    <property type="entry name" value="Metalloproteases ('zincins'), catalytic domain"/>
    <property type="match status" value="1"/>
</dbReference>
<keyword evidence="3" id="KW-0479">Metal-binding</keyword>
<proteinExistence type="inferred from homology"/>
<dbReference type="PANTHER" id="PTHR47466">
    <property type="match status" value="1"/>
</dbReference>
<dbReference type="PANTHER" id="PTHR47466:SF1">
    <property type="entry name" value="METALLOPROTEASE MEP1 (AFU_ORTHOLOGUE AFUA_1G07730)-RELATED"/>
    <property type="match status" value="1"/>
</dbReference>
<keyword evidence="4" id="KW-0732">Signal</keyword>
<comment type="similarity">
    <text evidence="1">Belongs to the peptidase M43B family.</text>
</comment>
<dbReference type="GO" id="GO:0006508">
    <property type="term" value="P:proteolysis"/>
    <property type="evidence" value="ECO:0007669"/>
    <property type="project" value="UniProtKB-KW"/>
</dbReference>
<evidence type="ECO:0000259" key="9">
    <source>
        <dbReference type="Pfam" id="PF05572"/>
    </source>
</evidence>
<evidence type="ECO:0000313" key="10">
    <source>
        <dbReference type="EMBL" id="TWI83442.1"/>
    </source>
</evidence>
<feature type="domain" description="Peptidase M43 pregnancy-associated plasma-A" evidence="9">
    <location>
        <begin position="293"/>
        <end position="376"/>
    </location>
</feature>
<keyword evidence="11" id="KW-1185">Reference proteome</keyword>
<keyword evidence="5" id="KW-0378">Hydrolase</keyword>
<evidence type="ECO:0000256" key="7">
    <source>
        <dbReference type="ARBA" id="ARBA00023049"/>
    </source>
</evidence>
<dbReference type="GO" id="GO:0046872">
    <property type="term" value="F:metal ion binding"/>
    <property type="evidence" value="ECO:0007669"/>
    <property type="project" value="UniProtKB-KW"/>
</dbReference>
<evidence type="ECO:0000256" key="1">
    <source>
        <dbReference type="ARBA" id="ARBA00008721"/>
    </source>
</evidence>
<dbReference type="EMBL" id="VLLE01000003">
    <property type="protein sequence ID" value="TWI83442.1"/>
    <property type="molecule type" value="Genomic_DNA"/>
</dbReference>
<protein>
    <submittedName>
        <fullName evidence="10">Pregnancy-associated plasma protein-A</fullName>
    </submittedName>
</protein>
<keyword evidence="6" id="KW-0862">Zinc</keyword>
<accession>A0A562SQE9</accession>
<evidence type="ECO:0000313" key="11">
    <source>
        <dbReference type="Proteomes" id="UP000316167"/>
    </source>
</evidence>
<evidence type="ECO:0000256" key="3">
    <source>
        <dbReference type="ARBA" id="ARBA00022723"/>
    </source>
</evidence>
<keyword evidence="7" id="KW-0482">Metalloprotease</keyword>
<gene>
    <name evidence="10" type="ORF">IQ13_1554</name>
</gene>
<name>A0A562SQE9_9BACT</name>
<dbReference type="GO" id="GO:0008237">
    <property type="term" value="F:metallopeptidase activity"/>
    <property type="evidence" value="ECO:0007669"/>
    <property type="project" value="UniProtKB-KW"/>
</dbReference>
<dbReference type="Gene3D" id="3.40.390.10">
    <property type="entry name" value="Collagenase (Catalytic Domain)"/>
    <property type="match status" value="1"/>
</dbReference>
<organism evidence="10 11">
    <name type="scientific">Lacibacter cauensis</name>
    <dbReference type="NCBI Taxonomy" id="510947"/>
    <lineage>
        <taxon>Bacteria</taxon>
        <taxon>Pseudomonadati</taxon>
        <taxon>Bacteroidota</taxon>
        <taxon>Chitinophagia</taxon>
        <taxon>Chitinophagales</taxon>
        <taxon>Chitinophagaceae</taxon>
        <taxon>Lacibacter</taxon>
    </lineage>
</organism>